<sequence>MNRRGGEGRTGIISPRGKIRATSVGQRIQRSLEFDFTPADMETLKVKQIDGGDPFTRMKTTLVSLKKSVRNQSVVLFMCLMTPLNSLSLCGRQKYTWCISGHHDGLRH</sequence>
<gene>
    <name evidence="2" type="ORF">GOODEAATRI_028709</name>
</gene>
<evidence type="ECO:0000256" key="1">
    <source>
        <dbReference type="SAM" id="MobiDB-lite"/>
    </source>
</evidence>
<organism evidence="2 3">
    <name type="scientific">Goodea atripinnis</name>
    <dbReference type="NCBI Taxonomy" id="208336"/>
    <lineage>
        <taxon>Eukaryota</taxon>
        <taxon>Metazoa</taxon>
        <taxon>Chordata</taxon>
        <taxon>Craniata</taxon>
        <taxon>Vertebrata</taxon>
        <taxon>Euteleostomi</taxon>
        <taxon>Actinopterygii</taxon>
        <taxon>Neopterygii</taxon>
        <taxon>Teleostei</taxon>
        <taxon>Neoteleostei</taxon>
        <taxon>Acanthomorphata</taxon>
        <taxon>Ovalentaria</taxon>
        <taxon>Atherinomorphae</taxon>
        <taxon>Cyprinodontiformes</taxon>
        <taxon>Goodeidae</taxon>
        <taxon>Goodea</taxon>
    </lineage>
</organism>
<name>A0ABV0PHZ5_9TELE</name>
<reference evidence="2 3" key="1">
    <citation type="submission" date="2021-06" db="EMBL/GenBank/DDBJ databases">
        <authorList>
            <person name="Palmer J.M."/>
        </authorList>
    </citation>
    <scope>NUCLEOTIDE SEQUENCE [LARGE SCALE GENOMIC DNA]</scope>
    <source>
        <strain evidence="2 3">GA_2019</strain>
        <tissue evidence="2">Muscle</tissue>
    </source>
</reference>
<protein>
    <submittedName>
        <fullName evidence="2">Uncharacterized protein</fullName>
    </submittedName>
</protein>
<comment type="caution">
    <text evidence="2">The sequence shown here is derived from an EMBL/GenBank/DDBJ whole genome shotgun (WGS) entry which is preliminary data.</text>
</comment>
<accession>A0ABV0PHZ5</accession>
<feature type="region of interest" description="Disordered" evidence="1">
    <location>
        <begin position="1"/>
        <end position="24"/>
    </location>
</feature>
<evidence type="ECO:0000313" key="2">
    <source>
        <dbReference type="EMBL" id="MEQ2183058.1"/>
    </source>
</evidence>
<dbReference type="Proteomes" id="UP001476798">
    <property type="component" value="Unassembled WGS sequence"/>
</dbReference>
<keyword evidence="3" id="KW-1185">Reference proteome</keyword>
<evidence type="ECO:0000313" key="3">
    <source>
        <dbReference type="Proteomes" id="UP001476798"/>
    </source>
</evidence>
<proteinExistence type="predicted"/>
<dbReference type="EMBL" id="JAHRIO010074015">
    <property type="protein sequence ID" value="MEQ2183058.1"/>
    <property type="molecule type" value="Genomic_DNA"/>
</dbReference>